<feature type="compositionally biased region" description="Basic residues" evidence="1">
    <location>
        <begin position="103"/>
        <end position="117"/>
    </location>
</feature>
<sequence length="117" mass="13421">QMEKSLQRLSSMPLTAEIMYRTGAAKVLRGYFSHSTLGSLARSIVEESDNAITSTSSDNEWSLSPDTHAGFTRKRHITEDTVAKWKRPRLSSSEDTDEETFSRRRKFTRSYGRRTNE</sequence>
<evidence type="ECO:0000313" key="2">
    <source>
        <dbReference type="EMBL" id="GMT33221.1"/>
    </source>
</evidence>
<reference evidence="2" key="1">
    <citation type="submission" date="2023-10" db="EMBL/GenBank/DDBJ databases">
        <title>Genome assembly of Pristionchus species.</title>
        <authorList>
            <person name="Yoshida K."/>
            <person name="Sommer R.J."/>
        </authorList>
    </citation>
    <scope>NUCLEOTIDE SEQUENCE</scope>
    <source>
        <strain evidence="2">RS5133</strain>
    </source>
</reference>
<keyword evidence="3" id="KW-1185">Reference proteome</keyword>
<protein>
    <submittedName>
        <fullName evidence="2">Uncharacterized protein</fullName>
    </submittedName>
</protein>
<evidence type="ECO:0000256" key="1">
    <source>
        <dbReference type="SAM" id="MobiDB-lite"/>
    </source>
</evidence>
<feature type="non-terminal residue" evidence="2">
    <location>
        <position position="117"/>
    </location>
</feature>
<feature type="compositionally biased region" description="Polar residues" evidence="1">
    <location>
        <begin position="50"/>
        <end position="65"/>
    </location>
</feature>
<accession>A0AAV5WMK5</accession>
<proteinExistence type="predicted"/>
<evidence type="ECO:0000313" key="3">
    <source>
        <dbReference type="Proteomes" id="UP001432322"/>
    </source>
</evidence>
<comment type="caution">
    <text evidence="2">The sequence shown here is derived from an EMBL/GenBank/DDBJ whole genome shotgun (WGS) entry which is preliminary data.</text>
</comment>
<dbReference type="Proteomes" id="UP001432322">
    <property type="component" value="Unassembled WGS sequence"/>
</dbReference>
<gene>
    <name evidence="2" type="ORF">PFISCL1PPCAC_24518</name>
</gene>
<dbReference type="EMBL" id="BTSY01000006">
    <property type="protein sequence ID" value="GMT33221.1"/>
    <property type="molecule type" value="Genomic_DNA"/>
</dbReference>
<feature type="region of interest" description="Disordered" evidence="1">
    <location>
        <begin position="85"/>
        <end position="117"/>
    </location>
</feature>
<feature type="non-terminal residue" evidence="2">
    <location>
        <position position="1"/>
    </location>
</feature>
<name>A0AAV5WMK5_9BILA</name>
<dbReference type="AlphaFoldDB" id="A0AAV5WMK5"/>
<feature type="region of interest" description="Disordered" evidence="1">
    <location>
        <begin position="49"/>
        <end position="68"/>
    </location>
</feature>
<organism evidence="2 3">
    <name type="scientific">Pristionchus fissidentatus</name>
    <dbReference type="NCBI Taxonomy" id="1538716"/>
    <lineage>
        <taxon>Eukaryota</taxon>
        <taxon>Metazoa</taxon>
        <taxon>Ecdysozoa</taxon>
        <taxon>Nematoda</taxon>
        <taxon>Chromadorea</taxon>
        <taxon>Rhabditida</taxon>
        <taxon>Rhabditina</taxon>
        <taxon>Diplogasteromorpha</taxon>
        <taxon>Diplogasteroidea</taxon>
        <taxon>Neodiplogasteridae</taxon>
        <taxon>Pristionchus</taxon>
    </lineage>
</organism>